<gene>
    <name evidence="1" type="ORF">BDY17DRAFT_298406</name>
</gene>
<dbReference type="SUPFAM" id="SSF51735">
    <property type="entry name" value="NAD(P)-binding Rossmann-fold domains"/>
    <property type="match status" value="1"/>
</dbReference>
<accession>A0A6A6PRS7</accession>
<dbReference type="GeneID" id="54474738"/>
<sequence>MSLRGTVAFVMAEGDVAVASRAKDLAKDGADIALYSNPSQSNEHTTSLRDSIHEAQPSAKITIHSGDLTTAGALEKVFADVLSDHGRIDVVVNSAGMLVQMPTSSRSPALEYNDLLAYAVFVDEQWRIAVEQLDAEIGRT</sequence>
<dbReference type="InterPro" id="IPR036291">
    <property type="entry name" value="NAD(P)-bd_dom_sf"/>
</dbReference>
<dbReference type="EMBL" id="MU001636">
    <property type="protein sequence ID" value="KAF2482381.1"/>
    <property type="molecule type" value="Genomic_DNA"/>
</dbReference>
<dbReference type="Gene3D" id="3.40.50.720">
    <property type="entry name" value="NAD(P)-binding Rossmann-like Domain"/>
    <property type="match status" value="1"/>
</dbReference>
<evidence type="ECO:0000313" key="2">
    <source>
        <dbReference type="Proteomes" id="UP000799767"/>
    </source>
</evidence>
<dbReference type="InterPro" id="IPR002347">
    <property type="entry name" value="SDR_fam"/>
</dbReference>
<dbReference type="Pfam" id="PF00106">
    <property type="entry name" value="adh_short"/>
    <property type="match status" value="1"/>
</dbReference>
<dbReference type="OrthoDB" id="47007at2759"/>
<protein>
    <submittedName>
        <fullName evidence="1">Uncharacterized protein</fullName>
    </submittedName>
</protein>
<dbReference type="Proteomes" id="UP000799767">
    <property type="component" value="Unassembled WGS sequence"/>
</dbReference>
<dbReference type="AlphaFoldDB" id="A0A6A6PRS7"/>
<name>A0A6A6PRS7_9PEZI</name>
<evidence type="ECO:0000313" key="1">
    <source>
        <dbReference type="EMBL" id="KAF2482381.1"/>
    </source>
</evidence>
<dbReference type="RefSeq" id="XP_033588951.1">
    <property type="nucleotide sequence ID" value="XM_033733736.1"/>
</dbReference>
<reference evidence="1" key="1">
    <citation type="journal article" date="2020" name="Stud. Mycol.">
        <title>101 Dothideomycetes genomes: a test case for predicting lifestyles and emergence of pathogens.</title>
        <authorList>
            <person name="Haridas S."/>
            <person name="Albert R."/>
            <person name="Binder M."/>
            <person name="Bloem J."/>
            <person name="Labutti K."/>
            <person name="Salamov A."/>
            <person name="Andreopoulos B."/>
            <person name="Baker S."/>
            <person name="Barry K."/>
            <person name="Bills G."/>
            <person name="Bluhm B."/>
            <person name="Cannon C."/>
            <person name="Castanera R."/>
            <person name="Culley D."/>
            <person name="Daum C."/>
            <person name="Ezra D."/>
            <person name="Gonzalez J."/>
            <person name="Henrissat B."/>
            <person name="Kuo A."/>
            <person name="Liang C."/>
            <person name="Lipzen A."/>
            <person name="Lutzoni F."/>
            <person name="Magnuson J."/>
            <person name="Mondo S."/>
            <person name="Nolan M."/>
            <person name="Ohm R."/>
            <person name="Pangilinan J."/>
            <person name="Park H.-J."/>
            <person name="Ramirez L."/>
            <person name="Alfaro M."/>
            <person name="Sun H."/>
            <person name="Tritt A."/>
            <person name="Yoshinaga Y."/>
            <person name="Zwiers L.-H."/>
            <person name="Turgeon B."/>
            <person name="Goodwin S."/>
            <person name="Spatafora J."/>
            <person name="Crous P."/>
            <person name="Grigoriev I."/>
        </authorList>
    </citation>
    <scope>NUCLEOTIDE SEQUENCE</scope>
    <source>
        <strain evidence="1">CBS 113389</strain>
    </source>
</reference>
<proteinExistence type="predicted"/>
<organism evidence="1 2">
    <name type="scientific">Neohortaea acidophila</name>
    <dbReference type="NCBI Taxonomy" id="245834"/>
    <lineage>
        <taxon>Eukaryota</taxon>
        <taxon>Fungi</taxon>
        <taxon>Dikarya</taxon>
        <taxon>Ascomycota</taxon>
        <taxon>Pezizomycotina</taxon>
        <taxon>Dothideomycetes</taxon>
        <taxon>Dothideomycetidae</taxon>
        <taxon>Mycosphaerellales</taxon>
        <taxon>Teratosphaeriaceae</taxon>
        <taxon>Neohortaea</taxon>
    </lineage>
</organism>
<keyword evidence="2" id="KW-1185">Reference proteome</keyword>